<dbReference type="KEGG" id="acru:HHL28_14115"/>
<dbReference type="AlphaFoldDB" id="A0A858R9D3"/>
<sequence>MNLDGATVVIVGASSGIGRATAHAFAREGANLVLAARRLDLLEQAVEECRKLGGDALAVEADVTDPGDMRGLVDTALDAFGEIDVWINNAGVGAVGWFEQVPLATHRRVLEVDLLGALNASHAVLRHFTQVGKGVLINTCSIGSWVANPMAAAYTASKFGLHGLTESLRIDMKRYPGIHVCGIYPAVVDTPGLRHFANYTGRALNPSGPMQEPERIAAEMVRLAKHPRARLAVGLSASLGRLAYGLAPDLVGSTLAATMGGAVNRAEPGERTPGNLFGPPATGWACGAAASGPAAPPPGWPRRAPSAAWPWRPCRWAPGTDPTAPGTRVIVKSRVH</sequence>
<gene>
    <name evidence="4" type="ORF">HHL28_14115</name>
</gene>
<dbReference type="Pfam" id="PF00106">
    <property type="entry name" value="adh_short"/>
    <property type="match status" value="1"/>
</dbReference>
<evidence type="ECO:0000256" key="3">
    <source>
        <dbReference type="RuleBase" id="RU000363"/>
    </source>
</evidence>
<evidence type="ECO:0000256" key="2">
    <source>
        <dbReference type="ARBA" id="ARBA00023002"/>
    </source>
</evidence>
<evidence type="ECO:0000256" key="1">
    <source>
        <dbReference type="ARBA" id="ARBA00006484"/>
    </source>
</evidence>
<dbReference type="PANTHER" id="PTHR44196">
    <property type="entry name" value="DEHYDROGENASE/REDUCTASE SDR FAMILY MEMBER 7B"/>
    <property type="match status" value="1"/>
</dbReference>
<dbReference type="Gene3D" id="3.40.50.720">
    <property type="entry name" value="NAD(P)-binding Rossmann-like Domain"/>
    <property type="match status" value="1"/>
</dbReference>
<dbReference type="InterPro" id="IPR036291">
    <property type="entry name" value="NAD(P)-bd_dom_sf"/>
</dbReference>
<protein>
    <submittedName>
        <fullName evidence="4">SDR family oxidoreductase</fullName>
    </submittedName>
</protein>
<dbReference type="PRINTS" id="PR00080">
    <property type="entry name" value="SDRFAMILY"/>
</dbReference>
<comment type="similarity">
    <text evidence="1 3">Belongs to the short-chain dehydrogenases/reductases (SDR) family.</text>
</comment>
<dbReference type="SUPFAM" id="SSF51735">
    <property type="entry name" value="NAD(P)-binding Rossmann-fold domains"/>
    <property type="match status" value="1"/>
</dbReference>
<dbReference type="Proteomes" id="UP000501891">
    <property type="component" value="Chromosome"/>
</dbReference>
<evidence type="ECO:0000313" key="5">
    <source>
        <dbReference type="Proteomes" id="UP000501891"/>
    </source>
</evidence>
<organism evidence="4 5">
    <name type="scientific">Aerophototrophica crusticola</name>
    <dbReference type="NCBI Taxonomy" id="1709002"/>
    <lineage>
        <taxon>Bacteria</taxon>
        <taxon>Pseudomonadati</taxon>
        <taxon>Pseudomonadota</taxon>
        <taxon>Alphaproteobacteria</taxon>
        <taxon>Rhodospirillales</taxon>
        <taxon>Rhodospirillaceae</taxon>
        <taxon>Aerophototrophica</taxon>
    </lineage>
</organism>
<dbReference type="GO" id="GO:0016491">
    <property type="term" value="F:oxidoreductase activity"/>
    <property type="evidence" value="ECO:0007669"/>
    <property type="project" value="UniProtKB-KW"/>
</dbReference>
<proteinExistence type="inferred from homology"/>
<keyword evidence="5" id="KW-1185">Reference proteome</keyword>
<dbReference type="NCBIfam" id="NF004792">
    <property type="entry name" value="PRK06139.1"/>
    <property type="match status" value="1"/>
</dbReference>
<name>A0A858R9D3_9PROT</name>
<reference evidence="4" key="1">
    <citation type="submission" date="2020-04" db="EMBL/GenBank/DDBJ databases">
        <title>A desert anoxygenic phototrophic bacterium fixes CO2 using RubisCO under aerobic conditions.</title>
        <authorList>
            <person name="Tang K."/>
        </authorList>
    </citation>
    <scope>NUCLEOTIDE SEQUENCE [LARGE SCALE GENOMIC DNA]</scope>
    <source>
        <strain evidence="4">MIMtkB3</strain>
    </source>
</reference>
<dbReference type="EMBL" id="CP051775">
    <property type="protein sequence ID" value="QJE74075.1"/>
    <property type="molecule type" value="Genomic_DNA"/>
</dbReference>
<dbReference type="PANTHER" id="PTHR44196:SF1">
    <property type="entry name" value="DEHYDROGENASE_REDUCTASE SDR FAMILY MEMBER 7B"/>
    <property type="match status" value="1"/>
</dbReference>
<dbReference type="InterPro" id="IPR020904">
    <property type="entry name" value="Sc_DH/Rdtase_CS"/>
</dbReference>
<accession>A0A858R9D3</accession>
<keyword evidence="2" id="KW-0560">Oxidoreductase</keyword>
<dbReference type="PRINTS" id="PR00081">
    <property type="entry name" value="GDHRDH"/>
</dbReference>
<dbReference type="PROSITE" id="PS00061">
    <property type="entry name" value="ADH_SHORT"/>
    <property type="match status" value="1"/>
</dbReference>
<dbReference type="GO" id="GO:0016020">
    <property type="term" value="C:membrane"/>
    <property type="evidence" value="ECO:0007669"/>
    <property type="project" value="TreeGrafter"/>
</dbReference>
<dbReference type="InterPro" id="IPR002347">
    <property type="entry name" value="SDR_fam"/>
</dbReference>
<evidence type="ECO:0000313" key="4">
    <source>
        <dbReference type="EMBL" id="QJE74075.1"/>
    </source>
</evidence>